<evidence type="ECO:0000259" key="1">
    <source>
        <dbReference type="Pfam" id="PF11716"/>
    </source>
</evidence>
<gene>
    <name evidence="2" type="ORF">MARA_55870</name>
</gene>
<evidence type="ECO:0000313" key="3">
    <source>
        <dbReference type="Proteomes" id="UP000467428"/>
    </source>
</evidence>
<dbReference type="InterPro" id="IPR034660">
    <property type="entry name" value="DinB/YfiT-like"/>
</dbReference>
<dbReference type="NCBIfam" id="TIGR03083">
    <property type="entry name" value="maleylpyruvate isomerase family mycothiol-dependent enzyme"/>
    <property type="match status" value="1"/>
</dbReference>
<dbReference type="Pfam" id="PF11716">
    <property type="entry name" value="MDMPI_N"/>
    <property type="match status" value="1"/>
</dbReference>
<dbReference type="GO" id="GO:0046872">
    <property type="term" value="F:metal ion binding"/>
    <property type="evidence" value="ECO:0007669"/>
    <property type="project" value="InterPro"/>
</dbReference>
<name>A0A7I7S727_9MYCO</name>
<keyword evidence="3" id="KW-1185">Reference proteome</keyword>
<reference evidence="2 3" key="1">
    <citation type="journal article" date="2019" name="Emerg. Microbes Infect.">
        <title>Comprehensive subspecies identification of 175 nontuberculous mycobacteria species based on 7547 genomic profiles.</title>
        <authorList>
            <person name="Matsumoto Y."/>
            <person name="Kinjo T."/>
            <person name="Motooka D."/>
            <person name="Nabeya D."/>
            <person name="Jung N."/>
            <person name="Uechi K."/>
            <person name="Horii T."/>
            <person name="Iida T."/>
            <person name="Fujita J."/>
            <person name="Nakamura S."/>
        </authorList>
    </citation>
    <scope>NUCLEOTIDE SEQUENCE [LARGE SCALE GENOMIC DNA]</scope>
    <source>
        <strain evidence="2 3">JCM 18538</strain>
    </source>
</reference>
<feature type="domain" description="Mycothiol-dependent maleylpyruvate isomerase metal-binding" evidence="1">
    <location>
        <begin position="16"/>
        <end position="134"/>
    </location>
</feature>
<dbReference type="RefSeq" id="WP_163923864.1">
    <property type="nucleotide sequence ID" value="NZ_AP022593.1"/>
</dbReference>
<organism evidence="2 3">
    <name type="scientific">Mycolicibacterium arabiense</name>
    <dbReference type="NCBI Taxonomy" id="1286181"/>
    <lineage>
        <taxon>Bacteria</taxon>
        <taxon>Bacillati</taxon>
        <taxon>Actinomycetota</taxon>
        <taxon>Actinomycetes</taxon>
        <taxon>Mycobacteriales</taxon>
        <taxon>Mycobacteriaceae</taxon>
        <taxon>Mycolicibacterium</taxon>
    </lineage>
</organism>
<evidence type="ECO:0000313" key="2">
    <source>
        <dbReference type="EMBL" id="BBY52119.1"/>
    </source>
</evidence>
<dbReference type="AlphaFoldDB" id="A0A7I7S727"/>
<dbReference type="EMBL" id="AP022593">
    <property type="protein sequence ID" value="BBY52119.1"/>
    <property type="molecule type" value="Genomic_DNA"/>
</dbReference>
<dbReference type="SUPFAM" id="SSF109854">
    <property type="entry name" value="DinB/YfiT-like putative metalloenzymes"/>
    <property type="match status" value="1"/>
</dbReference>
<accession>A0A7I7S727</accession>
<protein>
    <recommendedName>
        <fullName evidence="1">Mycothiol-dependent maleylpyruvate isomerase metal-binding domain-containing protein</fullName>
    </recommendedName>
</protein>
<sequence>MALTTLAGAAISQALAFADLLGQLTLDQLAAPTPCTEWTIADLAAHVAAGLFRDAEAFHRARVGSTVPPADLDLDGSVALPAVIRSAADHLSGAVRTLPSDPSIVVPLPFGRYPVADALRCLIIEFGVHTDDLAIAAGSRQPLLSSATVAALFGFGELYLLMQAQPLESDAVTLSLAAPSAAMSITWTGSRWRRGAGAARECRIAGSDDAIARLMLRRIDVTDPRIDVLDPARLAPSLTSAIRPL</sequence>
<proteinExistence type="predicted"/>
<dbReference type="Proteomes" id="UP000467428">
    <property type="component" value="Chromosome"/>
</dbReference>
<dbReference type="KEGG" id="marz:MARA_55870"/>
<dbReference type="Gene3D" id="1.20.120.450">
    <property type="entry name" value="dinb family like domain"/>
    <property type="match status" value="1"/>
</dbReference>
<dbReference type="InterPro" id="IPR024344">
    <property type="entry name" value="MDMPI_metal-binding"/>
</dbReference>
<geneLocation type="plasmid" evidence="3">
    <name>pjcm18538 dna</name>
</geneLocation>
<dbReference type="InterPro" id="IPR017517">
    <property type="entry name" value="Maleyloyr_isom"/>
</dbReference>